<gene>
    <name evidence="11" type="ORF">AQUCO_02400101v1</name>
</gene>
<evidence type="ECO:0000256" key="1">
    <source>
        <dbReference type="ARBA" id="ARBA00000900"/>
    </source>
</evidence>
<feature type="compositionally biased region" description="Low complexity" evidence="9">
    <location>
        <begin position="229"/>
        <end position="246"/>
    </location>
</feature>
<feature type="region of interest" description="Disordered" evidence="9">
    <location>
        <begin position="262"/>
        <end position="401"/>
    </location>
</feature>
<dbReference type="Pfam" id="PF13639">
    <property type="entry name" value="zf-RING_2"/>
    <property type="match status" value="1"/>
</dbReference>
<organism evidence="11 12">
    <name type="scientific">Aquilegia coerulea</name>
    <name type="common">Rocky mountain columbine</name>
    <dbReference type="NCBI Taxonomy" id="218851"/>
    <lineage>
        <taxon>Eukaryota</taxon>
        <taxon>Viridiplantae</taxon>
        <taxon>Streptophyta</taxon>
        <taxon>Embryophyta</taxon>
        <taxon>Tracheophyta</taxon>
        <taxon>Spermatophyta</taxon>
        <taxon>Magnoliopsida</taxon>
        <taxon>Ranunculales</taxon>
        <taxon>Ranunculaceae</taxon>
        <taxon>Thalictroideae</taxon>
        <taxon>Aquilegia</taxon>
    </lineage>
</organism>
<dbReference type="InterPro" id="IPR013083">
    <property type="entry name" value="Znf_RING/FYVE/PHD"/>
</dbReference>
<dbReference type="STRING" id="218851.A0A2G5DB97"/>
<keyword evidence="12" id="KW-1185">Reference proteome</keyword>
<dbReference type="OrthoDB" id="8062037at2759"/>
<keyword evidence="5 8" id="KW-0863">Zinc-finger</keyword>
<feature type="region of interest" description="Disordered" evidence="9">
    <location>
        <begin position="75"/>
        <end position="107"/>
    </location>
</feature>
<proteinExistence type="predicted"/>
<dbReference type="EMBL" id="KZ305041">
    <property type="protein sequence ID" value="PIA40798.1"/>
    <property type="molecule type" value="Genomic_DNA"/>
</dbReference>
<feature type="compositionally biased region" description="Basic and acidic residues" evidence="9">
    <location>
        <begin position="350"/>
        <end position="361"/>
    </location>
</feature>
<dbReference type="InterPro" id="IPR045191">
    <property type="entry name" value="MBR1/2-like"/>
</dbReference>
<dbReference type="EC" id="2.3.2.27" evidence="2"/>
<feature type="region of interest" description="Disordered" evidence="9">
    <location>
        <begin position="414"/>
        <end position="437"/>
    </location>
</feature>
<dbReference type="Proteomes" id="UP000230069">
    <property type="component" value="Unassembled WGS sequence"/>
</dbReference>
<dbReference type="PANTHER" id="PTHR22937">
    <property type="entry name" value="E3 UBIQUITIN-PROTEIN LIGASE RNF165"/>
    <property type="match status" value="1"/>
</dbReference>
<evidence type="ECO:0000256" key="3">
    <source>
        <dbReference type="ARBA" id="ARBA00022679"/>
    </source>
</evidence>
<feature type="compositionally biased region" description="Low complexity" evidence="9">
    <location>
        <begin position="262"/>
        <end position="272"/>
    </location>
</feature>
<dbReference type="PROSITE" id="PS50089">
    <property type="entry name" value="ZF_RING_2"/>
    <property type="match status" value="1"/>
</dbReference>
<feature type="region of interest" description="Disordered" evidence="9">
    <location>
        <begin position="210"/>
        <end position="249"/>
    </location>
</feature>
<protein>
    <recommendedName>
        <fullName evidence="2">RING-type E3 ubiquitin transferase</fullName>
        <ecNumber evidence="2">2.3.2.27</ecNumber>
    </recommendedName>
</protein>
<evidence type="ECO:0000313" key="12">
    <source>
        <dbReference type="Proteomes" id="UP000230069"/>
    </source>
</evidence>
<dbReference type="GO" id="GO:0061630">
    <property type="term" value="F:ubiquitin protein ligase activity"/>
    <property type="evidence" value="ECO:0007669"/>
    <property type="project" value="UniProtKB-EC"/>
</dbReference>
<feature type="domain" description="RING-type" evidence="10">
    <location>
        <begin position="554"/>
        <end position="595"/>
    </location>
</feature>
<feature type="compositionally biased region" description="Low complexity" evidence="9">
    <location>
        <begin position="304"/>
        <end position="320"/>
    </location>
</feature>
<dbReference type="PANTHER" id="PTHR22937:SF136">
    <property type="entry name" value="RING-TYPE E3 UBIQUITIN TRANSFERASE"/>
    <property type="match status" value="1"/>
</dbReference>
<evidence type="ECO:0000313" key="11">
    <source>
        <dbReference type="EMBL" id="PIA40798.1"/>
    </source>
</evidence>
<keyword evidence="4" id="KW-0479">Metal-binding</keyword>
<reference evidence="11 12" key="1">
    <citation type="submission" date="2017-09" db="EMBL/GenBank/DDBJ databases">
        <title>WGS assembly of Aquilegia coerulea Goldsmith.</title>
        <authorList>
            <person name="Hodges S."/>
            <person name="Kramer E."/>
            <person name="Nordborg M."/>
            <person name="Tomkins J."/>
            <person name="Borevitz J."/>
            <person name="Derieg N."/>
            <person name="Yan J."/>
            <person name="Mihaltcheva S."/>
            <person name="Hayes R.D."/>
            <person name="Rokhsar D."/>
        </authorList>
    </citation>
    <scope>NUCLEOTIDE SEQUENCE [LARGE SCALE GENOMIC DNA]</scope>
    <source>
        <strain evidence="12">cv. Goldsmith</strain>
    </source>
</reference>
<evidence type="ECO:0000256" key="5">
    <source>
        <dbReference type="ARBA" id="ARBA00022771"/>
    </source>
</evidence>
<evidence type="ECO:0000256" key="9">
    <source>
        <dbReference type="SAM" id="MobiDB-lite"/>
    </source>
</evidence>
<comment type="catalytic activity">
    <reaction evidence="1">
        <text>S-ubiquitinyl-[E2 ubiquitin-conjugating enzyme]-L-cysteine + [acceptor protein]-L-lysine = [E2 ubiquitin-conjugating enzyme]-L-cysteine + N(6)-ubiquitinyl-[acceptor protein]-L-lysine.</text>
        <dbReference type="EC" id="2.3.2.27"/>
    </reaction>
</comment>
<evidence type="ECO:0000256" key="4">
    <source>
        <dbReference type="ARBA" id="ARBA00022723"/>
    </source>
</evidence>
<sequence length="601" mass="65988">MKCNDKWNRVMENELLITGRKLKKAAVSHMDGYSGKRPGGGFGIAGKGSGLSLRDGSNHDDRSVHCNRLVCSNRKNFSKSPQVGNSDRDKPSSSFRTNGKALMGSSSKAYSSVNNFRKVSLESQGPSSHKETLSADTNIHLEKVSSESSSSTEKFQMKVPAAKDAESGLRDGSLNTYDEVQSYSLTSSSRSQKQIHKLSGQSIQEISLGSSTRHSFGPRNTGHAAKNVSHGPGFSLSRSSSSMPHSNRYGLRNLGCTSISDVVPPSWSSPDSNHNGKTEMVRRSPDRDCSSAKGKTIGATSTAGNSGNRKSSLGGRSLSLWERPAQPTSRRTRCWVPSRNGVTSVRTRRSINEDNRSRVSEHGNNNSTLRFESPIVIPQPHQSDLSLNQSNSSSSLQSVPELPAVGQNLCVQVGGRNESVGNSPNPHPQDGSARQFSGISIDRDGYRRYNRDGIAEVLHALERIEHDEELTYEQLLVLETNLFLSGLGFRDQHREMRLDIDNMSYEELLALGEKMGTVSTGLTEEQLSNCLKRSFFMPELLTVRIGGGSDDVKCSVCQEEYAERDEVGTLRCDHHYHLVCIHQWLRLKNWCPICKAPAADS</sequence>
<evidence type="ECO:0000256" key="7">
    <source>
        <dbReference type="ARBA" id="ARBA00022833"/>
    </source>
</evidence>
<keyword evidence="7" id="KW-0862">Zinc</keyword>
<feature type="region of interest" description="Disordered" evidence="9">
    <location>
        <begin position="143"/>
        <end position="173"/>
    </location>
</feature>
<dbReference type="SUPFAM" id="SSF57850">
    <property type="entry name" value="RING/U-box"/>
    <property type="match status" value="1"/>
</dbReference>
<evidence type="ECO:0000256" key="2">
    <source>
        <dbReference type="ARBA" id="ARBA00012483"/>
    </source>
</evidence>
<evidence type="ECO:0000256" key="6">
    <source>
        <dbReference type="ARBA" id="ARBA00022786"/>
    </source>
</evidence>
<feature type="compositionally biased region" description="Basic and acidic residues" evidence="9">
    <location>
        <begin position="274"/>
        <end position="290"/>
    </location>
</feature>
<dbReference type="Gene3D" id="3.30.40.10">
    <property type="entry name" value="Zinc/RING finger domain, C3HC4 (zinc finger)"/>
    <property type="match status" value="1"/>
</dbReference>
<evidence type="ECO:0000256" key="8">
    <source>
        <dbReference type="PROSITE-ProRule" id="PRU00175"/>
    </source>
</evidence>
<dbReference type="GO" id="GO:0008270">
    <property type="term" value="F:zinc ion binding"/>
    <property type="evidence" value="ECO:0007669"/>
    <property type="project" value="UniProtKB-KW"/>
</dbReference>
<evidence type="ECO:0000259" key="10">
    <source>
        <dbReference type="PROSITE" id="PS50089"/>
    </source>
</evidence>
<keyword evidence="6" id="KW-0833">Ubl conjugation pathway</keyword>
<dbReference type="InterPro" id="IPR001841">
    <property type="entry name" value="Znf_RING"/>
</dbReference>
<name>A0A2G5DB97_AQUCA</name>
<keyword evidence="3" id="KW-0808">Transferase</keyword>
<feature type="compositionally biased region" description="Polar residues" evidence="9">
    <location>
        <begin position="75"/>
        <end position="85"/>
    </location>
</feature>
<dbReference type="InParanoid" id="A0A2G5DB97"/>
<dbReference type="FunCoup" id="A0A2G5DB97">
    <property type="interactions" value="628"/>
</dbReference>
<accession>A0A2G5DB97</accession>
<feature type="compositionally biased region" description="Low complexity" evidence="9">
    <location>
        <begin position="382"/>
        <end position="398"/>
    </location>
</feature>
<dbReference type="AlphaFoldDB" id="A0A2G5DB97"/>
<dbReference type="SMART" id="SM00184">
    <property type="entry name" value="RING"/>
    <property type="match status" value="1"/>
</dbReference>